<evidence type="ECO:0000259" key="4">
    <source>
        <dbReference type="Pfam" id="PF10181"/>
    </source>
</evidence>
<dbReference type="Proteomes" id="UP000194280">
    <property type="component" value="Unassembled WGS sequence"/>
</dbReference>
<dbReference type="InterPro" id="IPR019328">
    <property type="entry name" value="PIGH-H_dom"/>
</dbReference>
<feature type="domain" description="Phosphatidylinositol N-acetylglucosaminyltransferase subunit H conserved" evidence="4">
    <location>
        <begin position="113"/>
        <end position="178"/>
    </location>
</feature>
<dbReference type="InParanoid" id="A0A1Z5TA46"/>
<keyword evidence="3" id="KW-1133">Transmembrane helix</keyword>
<reference evidence="5 6" key="1">
    <citation type="submission" date="2017-01" db="EMBL/GenBank/DDBJ databases">
        <title>The recent genome duplication of the halophilic yeast Hortaea werneckii: insights from long-read sequencing.</title>
        <authorList>
            <person name="Sinha S."/>
            <person name="Flibotte S."/>
            <person name="Neira M."/>
            <person name="Lenassi M."/>
            <person name="Gostincar C."/>
            <person name="Stajich J.E."/>
            <person name="Nislow C.E."/>
        </authorList>
    </citation>
    <scope>NUCLEOTIDE SEQUENCE [LARGE SCALE GENOMIC DNA]</scope>
    <source>
        <strain evidence="5 6">EXF-2000</strain>
    </source>
</reference>
<evidence type="ECO:0000256" key="2">
    <source>
        <dbReference type="ARBA" id="ARBA00009610"/>
    </source>
</evidence>
<keyword evidence="3" id="KW-0472">Membrane</keyword>
<dbReference type="STRING" id="1157616.A0A1Z5TA46"/>
<dbReference type="EMBL" id="MUNK01000085">
    <property type="protein sequence ID" value="OTA32893.1"/>
    <property type="molecule type" value="Genomic_DNA"/>
</dbReference>
<feature type="transmembrane region" description="Helical" evidence="3">
    <location>
        <begin position="29"/>
        <end position="50"/>
    </location>
</feature>
<dbReference type="PANTHER" id="PTHR15231:SF1">
    <property type="entry name" value="PHOSPHATIDYLINOSITOL N-ACETYLGLUCOSAMINYLTRANSFERASE SUBUNIT H"/>
    <property type="match status" value="1"/>
</dbReference>
<dbReference type="OrthoDB" id="6256716at2759"/>
<evidence type="ECO:0000256" key="3">
    <source>
        <dbReference type="SAM" id="Phobius"/>
    </source>
</evidence>
<evidence type="ECO:0000313" key="5">
    <source>
        <dbReference type="EMBL" id="OTA32893.1"/>
    </source>
</evidence>
<dbReference type="InterPro" id="IPR044215">
    <property type="entry name" value="PIG-H"/>
</dbReference>
<comment type="similarity">
    <text evidence="2">Belongs to the PIGH family.</text>
</comment>
<dbReference type="UniPathway" id="UPA00196"/>
<dbReference type="Pfam" id="PF10181">
    <property type="entry name" value="PIG-H"/>
    <property type="match status" value="1"/>
</dbReference>
<dbReference type="VEuPathDB" id="FungiDB:BTJ68_07981"/>
<protein>
    <recommendedName>
        <fullName evidence="4">Phosphatidylinositol N-acetylglucosaminyltransferase subunit H conserved domain-containing protein</fullName>
    </recommendedName>
</protein>
<dbReference type="GO" id="GO:0000506">
    <property type="term" value="C:glycosylphosphatidylinositol-N-acetylglucosaminyltransferase (GPI-GnT) complex"/>
    <property type="evidence" value="ECO:0007669"/>
    <property type="project" value="InterPro"/>
</dbReference>
<evidence type="ECO:0000313" key="6">
    <source>
        <dbReference type="Proteomes" id="UP000194280"/>
    </source>
</evidence>
<dbReference type="AlphaFoldDB" id="A0A1Z5TA46"/>
<dbReference type="PANTHER" id="PTHR15231">
    <property type="entry name" value="PHOSPHATIDYLINOSITOL N-ACETYLGLUCOSAMINYLTRANSFERASE SUBUNIT H"/>
    <property type="match status" value="1"/>
</dbReference>
<organism evidence="5 6">
    <name type="scientific">Hortaea werneckii EXF-2000</name>
    <dbReference type="NCBI Taxonomy" id="1157616"/>
    <lineage>
        <taxon>Eukaryota</taxon>
        <taxon>Fungi</taxon>
        <taxon>Dikarya</taxon>
        <taxon>Ascomycota</taxon>
        <taxon>Pezizomycotina</taxon>
        <taxon>Dothideomycetes</taxon>
        <taxon>Dothideomycetidae</taxon>
        <taxon>Mycosphaerellales</taxon>
        <taxon>Teratosphaeriaceae</taxon>
        <taxon>Hortaea</taxon>
    </lineage>
</organism>
<comment type="pathway">
    <text evidence="1">Glycolipid biosynthesis; glycosylphosphatidylinositol-anchor biosynthesis.</text>
</comment>
<sequence>MLTVKRPTSTTVLYTVSTRAPTSSWRAQASFYGLLLARLLACLFVLLVLFNEVHMMSSGRLLSVLSRFAHTINDTPLEGILAALCARMTRGWRLLLCSGLSWLILRKSYTSESLLVIRGLGVQTSTSSESYLWTSSTRFIPTSSIQDIFIYEAFKGFEVRYYLAIVIEGEGEVVVVFPSILPRRDILEQVWRGTRACLYEPKG</sequence>
<keyword evidence="6" id="KW-1185">Reference proteome</keyword>
<evidence type="ECO:0000256" key="1">
    <source>
        <dbReference type="ARBA" id="ARBA00004687"/>
    </source>
</evidence>
<dbReference type="GO" id="GO:0006506">
    <property type="term" value="P:GPI anchor biosynthetic process"/>
    <property type="evidence" value="ECO:0007669"/>
    <property type="project" value="UniProtKB-UniPathway"/>
</dbReference>
<gene>
    <name evidence="5" type="ORF">BTJ68_07981</name>
</gene>
<accession>A0A1Z5TA46</accession>
<name>A0A1Z5TA46_HORWE</name>
<keyword evidence="3" id="KW-0812">Transmembrane</keyword>
<proteinExistence type="inferred from homology"/>
<comment type="caution">
    <text evidence="5">The sequence shown here is derived from an EMBL/GenBank/DDBJ whole genome shotgun (WGS) entry which is preliminary data.</text>
</comment>